<keyword evidence="4 6" id="KW-1133">Transmembrane helix</keyword>
<sequence>MKRGGPVVRWLELQLLVVPATAALVGLLTIYLARVGTTRWTWSDLTVSLVFITVLGLTSIWLGILGLRGDQLVLPIVAMLACLGLLLSQRLSPTVGGSGLWASLSQRQLAYLLLAFAVLWVTVAVVRRLEWIKRFKYTWALGASALTLFTMLFGTDLGSGARLWLDLGPITVQPGEIVKVLLVFFLASYLDDYRELLTSSYRIGPLSLPPIPYLIPLVVMWGIAVLAVVLQNDLGNALLLYGVFLVMLYAASGRGYYVGGGLLAFAGAVIVALRVFPRVQQRIQIWLNPWSDPTGLGMQPVQADLAFAHGHIFGSGWGFGYPQAIPVVATDYAFAAIGEELGSLGAIALVALYLVLILRGLFIALRIRNGFVRLLTVGLVTVLGLQTIIILGGNVRLLPLTGITLPFVSAGGSSLITNFLIVGLLLRASEQARG</sequence>
<protein>
    <submittedName>
        <fullName evidence="7">Cell division membrane protein</fullName>
    </submittedName>
</protein>
<dbReference type="KEGG" id="tro:trd_0836"/>
<organism evidence="7 8">
    <name type="scientific">Thermomicrobium roseum (strain ATCC 27502 / DSM 5159 / P-2)</name>
    <dbReference type="NCBI Taxonomy" id="309801"/>
    <lineage>
        <taxon>Bacteria</taxon>
        <taxon>Pseudomonadati</taxon>
        <taxon>Thermomicrobiota</taxon>
        <taxon>Thermomicrobia</taxon>
        <taxon>Thermomicrobiales</taxon>
        <taxon>Thermomicrobiaceae</taxon>
        <taxon>Thermomicrobium</taxon>
    </lineage>
</organism>
<evidence type="ECO:0000256" key="6">
    <source>
        <dbReference type="SAM" id="Phobius"/>
    </source>
</evidence>
<dbReference type="GO" id="GO:0008360">
    <property type="term" value="P:regulation of cell shape"/>
    <property type="evidence" value="ECO:0007669"/>
    <property type="project" value="UniProtKB-KW"/>
</dbReference>
<keyword evidence="2 6" id="KW-0812">Transmembrane</keyword>
<dbReference type="OrthoDB" id="9812661at2"/>
<dbReference type="InterPro" id="IPR001182">
    <property type="entry name" value="FtsW/RodA"/>
</dbReference>
<keyword evidence="7" id="KW-0132">Cell division</keyword>
<dbReference type="GO" id="GO:0051301">
    <property type="term" value="P:cell division"/>
    <property type="evidence" value="ECO:0007669"/>
    <property type="project" value="UniProtKB-KW"/>
</dbReference>
<dbReference type="STRING" id="309801.trd_0836"/>
<feature type="transmembrane region" description="Helical" evidence="6">
    <location>
        <begin position="371"/>
        <end position="391"/>
    </location>
</feature>
<feature type="transmembrane region" description="Helical" evidence="6">
    <location>
        <begin position="234"/>
        <end position="251"/>
    </location>
</feature>
<comment type="subcellular location">
    <subcellularLocation>
        <location evidence="1">Membrane</location>
        <topology evidence="1">Multi-pass membrane protein</topology>
    </subcellularLocation>
</comment>
<feature type="transmembrane region" description="Helical" evidence="6">
    <location>
        <begin position="256"/>
        <end position="276"/>
    </location>
</feature>
<dbReference type="GO" id="GO:0005886">
    <property type="term" value="C:plasma membrane"/>
    <property type="evidence" value="ECO:0007669"/>
    <property type="project" value="TreeGrafter"/>
</dbReference>
<dbReference type="PANTHER" id="PTHR30474:SF3">
    <property type="entry name" value="PEPTIDOGLYCAN GLYCOSYLTRANSFERASE RODA"/>
    <property type="match status" value="1"/>
</dbReference>
<dbReference type="HOGENOM" id="CLU_029243_3_0_0"/>
<evidence type="ECO:0000313" key="7">
    <source>
        <dbReference type="EMBL" id="ACM05265.1"/>
    </source>
</evidence>
<reference evidence="7 8" key="1">
    <citation type="journal article" date="2009" name="PLoS ONE">
        <title>Complete genome sequence of the aerobic CO-oxidizing thermophile Thermomicrobium roseum.</title>
        <authorList>
            <person name="Wu D."/>
            <person name="Raymond J."/>
            <person name="Wu M."/>
            <person name="Chatterji S."/>
            <person name="Ren Q."/>
            <person name="Graham J.E."/>
            <person name="Bryant D.A."/>
            <person name="Robb F."/>
            <person name="Colman A."/>
            <person name="Tallon L.J."/>
            <person name="Badger J.H."/>
            <person name="Madupu R."/>
            <person name="Ward N.L."/>
            <person name="Eisen J.A."/>
        </authorList>
    </citation>
    <scope>NUCLEOTIDE SEQUENCE [LARGE SCALE GENOMIC DNA]</scope>
    <source>
        <strain evidence="8">ATCC 27502 / DSM 5159 / P-2</strain>
    </source>
</reference>
<dbReference type="Proteomes" id="UP000000447">
    <property type="component" value="Chromosome"/>
</dbReference>
<dbReference type="GO" id="GO:0015648">
    <property type="term" value="F:lipid-linked peptidoglycan transporter activity"/>
    <property type="evidence" value="ECO:0007669"/>
    <property type="project" value="TreeGrafter"/>
</dbReference>
<evidence type="ECO:0000256" key="1">
    <source>
        <dbReference type="ARBA" id="ARBA00004141"/>
    </source>
</evidence>
<evidence type="ECO:0000256" key="4">
    <source>
        <dbReference type="ARBA" id="ARBA00022989"/>
    </source>
</evidence>
<name>B9KZC2_THERP</name>
<feature type="transmembrane region" description="Helical" evidence="6">
    <location>
        <begin position="211"/>
        <end position="228"/>
    </location>
</feature>
<feature type="transmembrane region" description="Helical" evidence="6">
    <location>
        <begin position="72"/>
        <end position="89"/>
    </location>
</feature>
<feature type="transmembrane region" description="Helical" evidence="6">
    <location>
        <begin position="12"/>
        <end position="33"/>
    </location>
</feature>
<dbReference type="AlphaFoldDB" id="B9KZC2"/>
<feature type="transmembrane region" description="Helical" evidence="6">
    <location>
        <begin position="138"/>
        <end position="158"/>
    </location>
</feature>
<dbReference type="RefSeq" id="WP_012642221.1">
    <property type="nucleotide sequence ID" value="NC_011959.1"/>
</dbReference>
<evidence type="ECO:0000256" key="2">
    <source>
        <dbReference type="ARBA" id="ARBA00022692"/>
    </source>
</evidence>
<feature type="transmembrane region" description="Helical" evidence="6">
    <location>
        <begin position="45"/>
        <end position="65"/>
    </location>
</feature>
<dbReference type="EMBL" id="CP001275">
    <property type="protein sequence ID" value="ACM05265.1"/>
    <property type="molecule type" value="Genomic_DNA"/>
</dbReference>
<keyword evidence="5 6" id="KW-0472">Membrane</keyword>
<feature type="transmembrane region" description="Helical" evidence="6">
    <location>
        <begin position="403"/>
        <end position="426"/>
    </location>
</feature>
<accession>B9KZC2</accession>
<evidence type="ECO:0000256" key="3">
    <source>
        <dbReference type="ARBA" id="ARBA00022960"/>
    </source>
</evidence>
<feature type="transmembrane region" description="Helical" evidence="6">
    <location>
        <begin position="344"/>
        <end position="364"/>
    </location>
</feature>
<keyword evidence="8" id="KW-1185">Reference proteome</keyword>
<evidence type="ECO:0000313" key="8">
    <source>
        <dbReference type="Proteomes" id="UP000000447"/>
    </source>
</evidence>
<gene>
    <name evidence="7" type="ordered locus">trd_0836</name>
</gene>
<evidence type="ECO:0000256" key="5">
    <source>
        <dbReference type="ARBA" id="ARBA00023136"/>
    </source>
</evidence>
<keyword evidence="7" id="KW-0131">Cell cycle</keyword>
<dbReference type="PANTHER" id="PTHR30474">
    <property type="entry name" value="CELL CYCLE PROTEIN"/>
    <property type="match status" value="1"/>
</dbReference>
<dbReference type="Pfam" id="PF01098">
    <property type="entry name" value="FTSW_RODA_SPOVE"/>
    <property type="match status" value="1"/>
</dbReference>
<proteinExistence type="predicted"/>
<dbReference type="GO" id="GO:0032153">
    <property type="term" value="C:cell division site"/>
    <property type="evidence" value="ECO:0007669"/>
    <property type="project" value="TreeGrafter"/>
</dbReference>
<keyword evidence="3" id="KW-0133">Cell shape</keyword>
<dbReference type="eggNOG" id="COG0772">
    <property type="taxonomic scope" value="Bacteria"/>
</dbReference>
<feature type="transmembrane region" description="Helical" evidence="6">
    <location>
        <begin position="109"/>
        <end position="126"/>
    </location>
</feature>